<name>A0AAV9HHJ4_9PEZI</name>
<accession>A0AAV9HHJ4</accession>
<comment type="caution">
    <text evidence="2">The sequence shown here is derived from an EMBL/GenBank/DDBJ whole genome shotgun (WGS) entry which is preliminary data.</text>
</comment>
<evidence type="ECO:0000313" key="2">
    <source>
        <dbReference type="EMBL" id="KAK4459987.1"/>
    </source>
</evidence>
<organism evidence="2 3">
    <name type="scientific">Cladorrhinum samala</name>
    <dbReference type="NCBI Taxonomy" id="585594"/>
    <lineage>
        <taxon>Eukaryota</taxon>
        <taxon>Fungi</taxon>
        <taxon>Dikarya</taxon>
        <taxon>Ascomycota</taxon>
        <taxon>Pezizomycotina</taxon>
        <taxon>Sordariomycetes</taxon>
        <taxon>Sordariomycetidae</taxon>
        <taxon>Sordariales</taxon>
        <taxon>Podosporaceae</taxon>
        <taxon>Cladorrhinum</taxon>
    </lineage>
</organism>
<evidence type="ECO:0000256" key="1">
    <source>
        <dbReference type="SAM" id="MobiDB-lite"/>
    </source>
</evidence>
<keyword evidence="3" id="KW-1185">Reference proteome</keyword>
<reference evidence="2" key="2">
    <citation type="submission" date="2023-06" db="EMBL/GenBank/DDBJ databases">
        <authorList>
            <consortium name="Lawrence Berkeley National Laboratory"/>
            <person name="Mondo S.J."/>
            <person name="Hensen N."/>
            <person name="Bonometti L."/>
            <person name="Westerberg I."/>
            <person name="Brannstrom I.O."/>
            <person name="Guillou S."/>
            <person name="Cros-Aarteil S."/>
            <person name="Calhoun S."/>
            <person name="Haridas S."/>
            <person name="Kuo A."/>
            <person name="Pangilinan J."/>
            <person name="Riley R."/>
            <person name="Labutti K."/>
            <person name="Andreopoulos B."/>
            <person name="Lipzen A."/>
            <person name="Chen C."/>
            <person name="Yanf M."/>
            <person name="Daum C."/>
            <person name="Ng V."/>
            <person name="Clum A."/>
            <person name="Steindorff A."/>
            <person name="Ohm R."/>
            <person name="Martin F."/>
            <person name="Silar P."/>
            <person name="Natvig D."/>
            <person name="Lalanne C."/>
            <person name="Gautier V."/>
            <person name="Ament-Velasquez S.L."/>
            <person name="Kruys A."/>
            <person name="Hutchinson M.I."/>
            <person name="Powell A.J."/>
            <person name="Barry K."/>
            <person name="Miller A.N."/>
            <person name="Grigoriev I.V."/>
            <person name="Debuchy R."/>
            <person name="Gladieux P."/>
            <person name="Thoren M.H."/>
            <person name="Johannesson H."/>
        </authorList>
    </citation>
    <scope>NUCLEOTIDE SEQUENCE</scope>
    <source>
        <strain evidence="2">PSN324</strain>
    </source>
</reference>
<reference evidence="2" key="1">
    <citation type="journal article" date="2023" name="Mol. Phylogenet. Evol.">
        <title>Genome-scale phylogeny and comparative genomics of the fungal order Sordariales.</title>
        <authorList>
            <person name="Hensen N."/>
            <person name="Bonometti L."/>
            <person name="Westerberg I."/>
            <person name="Brannstrom I.O."/>
            <person name="Guillou S."/>
            <person name="Cros-Aarteil S."/>
            <person name="Calhoun S."/>
            <person name="Haridas S."/>
            <person name="Kuo A."/>
            <person name="Mondo S."/>
            <person name="Pangilinan J."/>
            <person name="Riley R."/>
            <person name="LaButti K."/>
            <person name="Andreopoulos B."/>
            <person name="Lipzen A."/>
            <person name="Chen C."/>
            <person name="Yan M."/>
            <person name="Daum C."/>
            <person name="Ng V."/>
            <person name="Clum A."/>
            <person name="Steindorff A."/>
            <person name="Ohm R.A."/>
            <person name="Martin F."/>
            <person name="Silar P."/>
            <person name="Natvig D.O."/>
            <person name="Lalanne C."/>
            <person name="Gautier V."/>
            <person name="Ament-Velasquez S.L."/>
            <person name="Kruys A."/>
            <person name="Hutchinson M.I."/>
            <person name="Powell A.J."/>
            <person name="Barry K."/>
            <person name="Miller A.N."/>
            <person name="Grigoriev I.V."/>
            <person name="Debuchy R."/>
            <person name="Gladieux P."/>
            <person name="Hiltunen Thoren M."/>
            <person name="Johannesson H."/>
        </authorList>
    </citation>
    <scope>NUCLEOTIDE SEQUENCE</scope>
    <source>
        <strain evidence="2">PSN324</strain>
    </source>
</reference>
<protein>
    <submittedName>
        <fullName evidence="2">Uncharacterized protein</fullName>
    </submittedName>
</protein>
<dbReference type="Proteomes" id="UP001321749">
    <property type="component" value="Unassembled WGS sequence"/>
</dbReference>
<proteinExistence type="predicted"/>
<evidence type="ECO:0000313" key="3">
    <source>
        <dbReference type="Proteomes" id="UP001321749"/>
    </source>
</evidence>
<sequence length="334" mass="34704">MPTTILSYNSYNPTCTVDACLNQVVGYLDNKLLAQYASCTSLYGAPVVSTVTASPDVVFETVTSTVPYVDVTVEFTTIESTAQEISTSDSGFTSSEAPSPSAPPCTDSAQHFSACACINAVSSDSTATEAAASASTSTIHETVIATSVSTSISTVTLAVTTFVVRPATTTLISTVETEKAATTTVTSTSTNLIAGPTQIASWSVISPASLSGSTIGLTDGSQQAITIVGAEASAGASMVLSVGTSSQPYLASDNNLKLYMWNIISVGNQILFMTPTTAAVHGFPAVTCMVDASTGLVSCEVEGRGWTRMMKCDRYVHMVMPTYKNSVRRCPVQD</sequence>
<dbReference type="EMBL" id="MU865022">
    <property type="protein sequence ID" value="KAK4459987.1"/>
    <property type="molecule type" value="Genomic_DNA"/>
</dbReference>
<gene>
    <name evidence="2" type="ORF">QBC42DRAFT_288978</name>
</gene>
<dbReference type="AlphaFoldDB" id="A0AAV9HHJ4"/>
<feature type="region of interest" description="Disordered" evidence="1">
    <location>
        <begin position="86"/>
        <end position="105"/>
    </location>
</feature>